<dbReference type="AlphaFoldDB" id="A0A3S3SXN3"/>
<comment type="caution">
    <text evidence="1">The sequence shown here is derived from an EMBL/GenBank/DDBJ whole genome shotgun (WGS) entry which is preliminary data.</text>
</comment>
<dbReference type="RefSeq" id="WP_128353321.1">
    <property type="nucleotide sequence ID" value="NZ_QMHN01000001.1"/>
</dbReference>
<evidence type="ECO:0000313" key="1">
    <source>
        <dbReference type="EMBL" id="RWU10989.1"/>
    </source>
</evidence>
<evidence type="ECO:0000313" key="2">
    <source>
        <dbReference type="Proteomes" id="UP000284120"/>
    </source>
</evidence>
<keyword evidence="2" id="KW-1185">Reference proteome</keyword>
<protein>
    <submittedName>
        <fullName evidence="1">Uncharacterized protein</fullName>
    </submittedName>
</protein>
<accession>A0A3S3SXN3</accession>
<organism evidence="1 2">
    <name type="scientific">Pedobacter chitinilyticus</name>
    <dbReference type="NCBI Taxonomy" id="2233776"/>
    <lineage>
        <taxon>Bacteria</taxon>
        <taxon>Pseudomonadati</taxon>
        <taxon>Bacteroidota</taxon>
        <taxon>Sphingobacteriia</taxon>
        <taxon>Sphingobacteriales</taxon>
        <taxon>Sphingobacteriaceae</taxon>
        <taxon>Pedobacter</taxon>
    </lineage>
</organism>
<name>A0A3S3SXN3_9SPHI</name>
<dbReference type="EMBL" id="SAYW01000001">
    <property type="protein sequence ID" value="RWU10989.1"/>
    <property type="molecule type" value="Genomic_DNA"/>
</dbReference>
<sequence>MSIALLMFAACNSNPSAINIKKVFIDSTFLVELKTSNLKEIKSINNFHIDDKGDQIYALIKRRMKFWVYREEAISSEISMKIILSTKPYDMGLDGTLNVVFLGLYDKENQLIDLMRIGKYASFSDTDELETSIINDNQIVKKKKSNEILDDGQIYQTTINEHYQITTNGKFKKLE</sequence>
<reference evidence="1 2" key="1">
    <citation type="submission" date="2018-06" db="EMBL/GenBank/DDBJ databases">
        <title>Pedobacter endophyticus sp. nov., an endophytic bacterium isolated from a leaf of Triticum aestivum.</title>
        <authorList>
            <person name="Zhang L."/>
        </authorList>
    </citation>
    <scope>NUCLEOTIDE SEQUENCE [LARGE SCALE GENOMIC DNA]</scope>
    <source>
        <strain evidence="1 2">CM134L-2</strain>
    </source>
</reference>
<gene>
    <name evidence="1" type="ORF">DPV69_06585</name>
</gene>
<proteinExistence type="predicted"/>
<dbReference type="Proteomes" id="UP000284120">
    <property type="component" value="Unassembled WGS sequence"/>
</dbReference>